<keyword evidence="4" id="KW-0443">Lipid metabolism</keyword>
<dbReference type="InterPro" id="IPR042099">
    <property type="entry name" value="ANL_N_sf"/>
</dbReference>
<keyword evidence="6" id="KW-1185">Reference proteome</keyword>
<dbReference type="STRING" id="946333.A4W93_10155"/>
<evidence type="ECO:0000256" key="1">
    <source>
        <dbReference type="ARBA" id="ARBA00006432"/>
    </source>
</evidence>
<dbReference type="PANTHER" id="PTHR43859:SF4">
    <property type="entry name" value="BUTANOATE--COA LIGASE AAE1-RELATED"/>
    <property type="match status" value="1"/>
</dbReference>
<organism evidence="5 6">
    <name type="scientific">Piscinibacter gummiphilus</name>
    <dbReference type="NCBI Taxonomy" id="946333"/>
    <lineage>
        <taxon>Bacteria</taxon>
        <taxon>Pseudomonadati</taxon>
        <taxon>Pseudomonadota</taxon>
        <taxon>Betaproteobacteria</taxon>
        <taxon>Burkholderiales</taxon>
        <taxon>Sphaerotilaceae</taxon>
        <taxon>Piscinibacter</taxon>
    </lineage>
</organism>
<dbReference type="GO" id="GO:0006631">
    <property type="term" value="P:fatty acid metabolic process"/>
    <property type="evidence" value="ECO:0007669"/>
    <property type="project" value="UniProtKB-KW"/>
</dbReference>
<dbReference type="RefSeq" id="WP_085750506.1">
    <property type="nucleotide sequence ID" value="NZ_BSPR01000014.1"/>
</dbReference>
<dbReference type="Pfam" id="PF00501">
    <property type="entry name" value="AMP-binding"/>
    <property type="match status" value="1"/>
</dbReference>
<dbReference type="EMBL" id="CP015118">
    <property type="protein sequence ID" value="ARN20235.1"/>
    <property type="molecule type" value="Genomic_DNA"/>
</dbReference>
<dbReference type="GO" id="GO:0016874">
    <property type="term" value="F:ligase activity"/>
    <property type="evidence" value="ECO:0007669"/>
    <property type="project" value="UniProtKB-KW"/>
</dbReference>
<keyword evidence="3" id="KW-0276">Fatty acid metabolism</keyword>
<proteinExistence type="inferred from homology"/>
<evidence type="ECO:0000256" key="4">
    <source>
        <dbReference type="ARBA" id="ARBA00023098"/>
    </source>
</evidence>
<dbReference type="InterPro" id="IPR000873">
    <property type="entry name" value="AMP-dep_synth/lig_dom"/>
</dbReference>
<gene>
    <name evidence="5" type="ORF">A4W93_10155</name>
</gene>
<evidence type="ECO:0000256" key="2">
    <source>
        <dbReference type="ARBA" id="ARBA00022598"/>
    </source>
</evidence>
<comment type="similarity">
    <text evidence="1">Belongs to the ATP-dependent AMP-binding enzyme family.</text>
</comment>
<dbReference type="KEGG" id="rgu:A4W93_10155"/>
<dbReference type="AlphaFoldDB" id="A0A1W6L7F8"/>
<dbReference type="OrthoDB" id="9766486at2"/>
<reference evidence="5 6" key="1">
    <citation type="submission" date="2016-04" db="EMBL/GenBank/DDBJ databases">
        <title>Complete genome sequence of natural rubber-degrading, novel Gram-negative bacterium, Rhizobacter gummiphilus strain NS21.</title>
        <authorList>
            <person name="Tabata M."/>
            <person name="Kasai D."/>
            <person name="Fukuda M."/>
        </authorList>
    </citation>
    <scope>NUCLEOTIDE SEQUENCE [LARGE SCALE GENOMIC DNA]</scope>
    <source>
        <strain evidence="5 6">NS21</strain>
    </source>
</reference>
<dbReference type="PANTHER" id="PTHR43859">
    <property type="entry name" value="ACYL-ACTIVATING ENZYME"/>
    <property type="match status" value="1"/>
</dbReference>
<accession>A0A1W6L7F8</accession>
<evidence type="ECO:0000256" key="3">
    <source>
        <dbReference type="ARBA" id="ARBA00022832"/>
    </source>
</evidence>
<dbReference type="Gene3D" id="3.40.50.12780">
    <property type="entry name" value="N-terminal domain of ligase-like"/>
    <property type="match status" value="1"/>
</dbReference>
<protein>
    <submittedName>
        <fullName evidence="5">Uncharacterized protein</fullName>
    </submittedName>
</protein>
<evidence type="ECO:0000313" key="5">
    <source>
        <dbReference type="EMBL" id="ARN20235.1"/>
    </source>
</evidence>
<name>A0A1W6L7F8_9BURK</name>
<dbReference type="Proteomes" id="UP000193427">
    <property type="component" value="Chromosome"/>
</dbReference>
<evidence type="ECO:0000313" key="6">
    <source>
        <dbReference type="Proteomes" id="UP000193427"/>
    </source>
</evidence>
<dbReference type="SUPFAM" id="SSF56801">
    <property type="entry name" value="Acetyl-CoA synthetase-like"/>
    <property type="match status" value="1"/>
</dbReference>
<sequence>MVANLMRQPLLISGLLTHAERHHGSREIVTRLAEGSVHRCSYRDLAARARRLANALARHGVRPEERVASLAWNSHRHLELCHAVAGSGAVLHTLAPDTVPEQVAWMLRHAEDRMLFFDLGFLPVVEAALPLGLPVEHLVVMTDRAHMPAPRPGLQLLCYEDLLSAHSARFDWPQLDEDTASSLCHVHGDDGVPRGVLHSHRSTMLQAYAALQPDAFGCSSNDVVLPVVPMSHGNAWGLPHAASMVGAKVVFAGPWLAGASLCQLIEDERVSVAAALPSAWQSVLTHLGERGLDLGPLRRMIVGGLPPGGRLLHAWGPTGTGVAGTVCVLGPGQLTLGPDRRLVIRPPPGQAMYGVEMKIIGEGGDELPRDGVARGDLMVRGPWVAAGLFRGGGSQGTAWPDGWCPTGETAAIDPQGGVHLFGAAGSAAPP</sequence>
<keyword evidence="2" id="KW-0436">Ligase</keyword>